<dbReference type="AlphaFoldDB" id="A0A1T5J7B7"/>
<evidence type="ECO:0000313" key="1">
    <source>
        <dbReference type="EMBL" id="SKC47143.1"/>
    </source>
</evidence>
<dbReference type="RefSeq" id="WP_079685415.1">
    <property type="nucleotide sequence ID" value="NZ_FUZU01000001.1"/>
</dbReference>
<proteinExistence type="predicted"/>
<name>A0A1T5J7B7_9BACT</name>
<dbReference type="STRING" id="688867.SAMN05660236_0823"/>
<dbReference type="OrthoDB" id="957234at2"/>
<protein>
    <submittedName>
        <fullName evidence="1">Uncharacterized protein</fullName>
    </submittedName>
</protein>
<evidence type="ECO:0000313" key="2">
    <source>
        <dbReference type="Proteomes" id="UP000190961"/>
    </source>
</evidence>
<dbReference type="EMBL" id="FUZU01000001">
    <property type="protein sequence ID" value="SKC47143.1"/>
    <property type="molecule type" value="Genomic_DNA"/>
</dbReference>
<dbReference type="Proteomes" id="UP000190961">
    <property type="component" value="Unassembled WGS sequence"/>
</dbReference>
<keyword evidence="2" id="KW-1185">Reference proteome</keyword>
<gene>
    <name evidence="1" type="ORF">SAMN05660236_0823</name>
</gene>
<reference evidence="1 2" key="1">
    <citation type="submission" date="2017-02" db="EMBL/GenBank/DDBJ databases">
        <authorList>
            <person name="Peterson S.W."/>
        </authorList>
    </citation>
    <scope>NUCLEOTIDE SEQUENCE [LARGE SCALE GENOMIC DNA]</scope>
    <source>
        <strain evidence="1 2">DSM 25262</strain>
    </source>
</reference>
<organism evidence="1 2">
    <name type="scientific">Ohtaekwangia koreensis</name>
    <dbReference type="NCBI Taxonomy" id="688867"/>
    <lineage>
        <taxon>Bacteria</taxon>
        <taxon>Pseudomonadati</taxon>
        <taxon>Bacteroidota</taxon>
        <taxon>Cytophagia</taxon>
        <taxon>Cytophagales</taxon>
        <taxon>Fulvivirgaceae</taxon>
        <taxon>Ohtaekwangia</taxon>
    </lineage>
</organism>
<sequence length="259" mass="30317">MKTDVICDTNIWYYLGDGTIDPNSLKDYSLIATFYNFEELITTPNNLTNFQQVRRAAKAIVNYSSKQYLENAFLYLANQITPNYEDTKYGYNLGIRNWAEIRRMAALDDSFQLTPELKAEYEKNAINRGKQGQQVAQIENDFVTNVKAHSKKVWKTNSSKYFKERFKGILLELNDYLKMFSDGRIEMQGKHIKQVELFLTAFLQFSKNTEVAKWVVKPNDAYDLYNLIYVKPGSKYFTRENRWKNLIAEAGLDHYLLHA</sequence>
<accession>A0A1T5J7B7</accession>